<feature type="domain" description="THH1/TOM1/TOM3" evidence="6">
    <location>
        <begin position="13"/>
        <end position="150"/>
    </location>
</feature>
<dbReference type="ExpressionAtlas" id="A0A1D6HG15">
    <property type="expression patterns" value="baseline"/>
</dbReference>
<dbReference type="GO" id="GO:0005774">
    <property type="term" value="C:vacuolar membrane"/>
    <property type="evidence" value="ECO:0007669"/>
    <property type="project" value="UniProtKB-SubCell"/>
</dbReference>
<comment type="similarity">
    <text evidence="2">Belongs to the plant tobamovirus multiplication TOM1 protein family.</text>
</comment>
<reference evidence="7" key="1">
    <citation type="submission" date="2015-12" db="EMBL/GenBank/DDBJ databases">
        <title>Update maize B73 reference genome by single molecule sequencing technologies.</title>
        <authorList>
            <consortium name="Maize Genome Sequencing Project"/>
            <person name="Ware D."/>
        </authorList>
    </citation>
    <scope>NUCLEOTIDE SEQUENCE</scope>
    <source>
        <tissue evidence="7">Seedling</tissue>
    </source>
</reference>
<dbReference type="Pfam" id="PF06454">
    <property type="entry name" value="THH1_TOM1-3_dom"/>
    <property type="match status" value="1"/>
</dbReference>
<evidence type="ECO:0000256" key="4">
    <source>
        <dbReference type="ARBA" id="ARBA00022989"/>
    </source>
</evidence>
<dbReference type="EMBL" id="CM000781">
    <property type="protein sequence ID" value="AQK73575.1"/>
    <property type="molecule type" value="Genomic_DNA"/>
</dbReference>
<keyword evidence="3" id="KW-0812">Transmembrane</keyword>
<dbReference type="PANTHER" id="PTHR31142:SF7">
    <property type="entry name" value="OS02G0683900 PROTEIN"/>
    <property type="match status" value="1"/>
</dbReference>
<proteinExistence type="inferred from homology"/>
<sequence>MAAAPAPLPAPVADWWERVNGSPAWQDGIFWTLAVLYGAIATASFIQVARIQCRVPEYGWTTQKVFQFLNFVVNGARCSIFAFRRQVQQVNPPIFQHVILDLPGLAFFTTYALLALFWAEILYQARGIMTDRLRSGFYIINCVVYALQMCFNAFDEEADLDVLDHPVLNLFYYLLVEILPSSLVLYILRRIPAKLRLSQYHPVSSS</sequence>
<evidence type="ECO:0000259" key="6">
    <source>
        <dbReference type="Pfam" id="PF06454"/>
    </source>
</evidence>
<dbReference type="InterPro" id="IPR040226">
    <property type="entry name" value="THH1/TOM1/TOM3"/>
</dbReference>
<gene>
    <name evidence="7" type="ORF">ZEAMMB73_Zm00001d017620</name>
</gene>
<organism evidence="7">
    <name type="scientific">Zea mays</name>
    <name type="common">Maize</name>
    <dbReference type="NCBI Taxonomy" id="4577"/>
    <lineage>
        <taxon>Eukaryota</taxon>
        <taxon>Viridiplantae</taxon>
        <taxon>Streptophyta</taxon>
        <taxon>Embryophyta</taxon>
        <taxon>Tracheophyta</taxon>
        <taxon>Spermatophyta</taxon>
        <taxon>Magnoliopsida</taxon>
        <taxon>Liliopsida</taxon>
        <taxon>Poales</taxon>
        <taxon>Poaceae</taxon>
        <taxon>PACMAD clade</taxon>
        <taxon>Panicoideae</taxon>
        <taxon>Andropogonodae</taxon>
        <taxon>Andropogoneae</taxon>
        <taxon>Tripsacinae</taxon>
        <taxon>Zea</taxon>
    </lineage>
</organism>
<dbReference type="InterPro" id="IPR009457">
    <property type="entry name" value="THH1/TOM1/TOM3_dom"/>
</dbReference>
<evidence type="ECO:0000256" key="1">
    <source>
        <dbReference type="ARBA" id="ARBA00004128"/>
    </source>
</evidence>
<keyword evidence="4" id="KW-1133">Transmembrane helix</keyword>
<evidence type="ECO:0000256" key="5">
    <source>
        <dbReference type="ARBA" id="ARBA00023136"/>
    </source>
</evidence>
<evidence type="ECO:0000313" key="7">
    <source>
        <dbReference type="EMBL" id="AQK73575.1"/>
    </source>
</evidence>
<dbReference type="PANTHER" id="PTHR31142">
    <property type="entry name" value="TOBAMOVIRUS MULTIPLICATION PROTEIN 1-LIKE ISOFORM X1"/>
    <property type="match status" value="1"/>
</dbReference>
<comment type="subcellular location">
    <subcellularLocation>
        <location evidence="1">Vacuole membrane</location>
        <topology evidence="1">Multi-pass membrane protein</topology>
    </subcellularLocation>
</comment>
<evidence type="ECO:0000256" key="3">
    <source>
        <dbReference type="ARBA" id="ARBA00022692"/>
    </source>
</evidence>
<name>A0A1D6HG15_MAIZE</name>
<keyword evidence="5" id="KW-0472">Membrane</keyword>
<accession>A0A1D6HG15</accession>
<evidence type="ECO:0000256" key="2">
    <source>
        <dbReference type="ARBA" id="ARBA00006779"/>
    </source>
</evidence>
<dbReference type="AlphaFoldDB" id="A0A1D6HG15"/>
<protein>
    <submittedName>
        <fullName evidence="7">Tobamovirus multiplication protein 3</fullName>
    </submittedName>
</protein>